<dbReference type="InterPro" id="IPR023203">
    <property type="entry name" value="TTHA0068_sf"/>
</dbReference>
<evidence type="ECO:0000313" key="1">
    <source>
        <dbReference type="EMBL" id="MDQ0205842.1"/>
    </source>
</evidence>
<accession>A0ABT9YF50</accession>
<reference evidence="1 2" key="1">
    <citation type="submission" date="2023-07" db="EMBL/GenBank/DDBJ databases">
        <title>Genomic Encyclopedia of Type Strains, Phase IV (KMG-IV): sequencing the most valuable type-strain genomes for metagenomic binning, comparative biology and taxonomic classification.</title>
        <authorList>
            <person name="Goeker M."/>
        </authorList>
    </citation>
    <scope>NUCLEOTIDE SEQUENCE [LARGE SCALE GENOMIC DNA]</scope>
    <source>
        <strain evidence="1 2">DSM 19154</strain>
    </source>
</reference>
<organism evidence="1 2">
    <name type="scientific">Alkalicoccobacillus murimartini</name>
    <dbReference type="NCBI Taxonomy" id="171685"/>
    <lineage>
        <taxon>Bacteria</taxon>
        <taxon>Bacillati</taxon>
        <taxon>Bacillota</taxon>
        <taxon>Bacilli</taxon>
        <taxon>Bacillales</taxon>
        <taxon>Bacillaceae</taxon>
        <taxon>Alkalicoccobacillus</taxon>
    </lineage>
</organism>
<protein>
    <submittedName>
        <fullName evidence="1">Metal-dependent hydrolase</fullName>
    </submittedName>
</protein>
<proteinExistence type="predicted"/>
<gene>
    <name evidence="1" type="ORF">J2S05_000616</name>
</gene>
<evidence type="ECO:0000313" key="2">
    <source>
        <dbReference type="Proteomes" id="UP001225034"/>
    </source>
</evidence>
<dbReference type="Pfam" id="PF03745">
    <property type="entry name" value="DUF309"/>
    <property type="match status" value="1"/>
</dbReference>
<dbReference type="PANTHER" id="PTHR34796:SF1">
    <property type="entry name" value="EXPRESSED PROTEIN"/>
    <property type="match status" value="1"/>
</dbReference>
<keyword evidence="2" id="KW-1185">Reference proteome</keyword>
<name>A0ABT9YF50_9BACI</name>
<dbReference type="PANTHER" id="PTHR34796">
    <property type="entry name" value="EXPRESSED PROTEIN"/>
    <property type="match status" value="1"/>
</dbReference>
<dbReference type="Proteomes" id="UP001225034">
    <property type="component" value="Unassembled WGS sequence"/>
</dbReference>
<dbReference type="RefSeq" id="WP_306979806.1">
    <property type="nucleotide sequence ID" value="NZ_JAUSUA010000001.1"/>
</dbReference>
<comment type="caution">
    <text evidence="1">The sequence shown here is derived from an EMBL/GenBank/DDBJ whole genome shotgun (WGS) entry which is preliminary data.</text>
</comment>
<keyword evidence="1" id="KW-0378">Hydrolase</keyword>
<dbReference type="EMBL" id="JAUSUA010000001">
    <property type="protein sequence ID" value="MDQ0205842.1"/>
    <property type="molecule type" value="Genomic_DNA"/>
</dbReference>
<dbReference type="GO" id="GO:0016787">
    <property type="term" value="F:hydrolase activity"/>
    <property type="evidence" value="ECO:0007669"/>
    <property type="project" value="UniProtKB-KW"/>
</dbReference>
<dbReference type="InterPro" id="IPR005500">
    <property type="entry name" value="DUF309"/>
</dbReference>
<dbReference type="SUPFAM" id="SSF140663">
    <property type="entry name" value="TTHA0068-like"/>
    <property type="match status" value="1"/>
</dbReference>
<dbReference type="Gene3D" id="1.10.3450.10">
    <property type="entry name" value="TTHA0068-like"/>
    <property type="match status" value="1"/>
</dbReference>
<sequence length="175" mass="20941">MTYPTAYIEYLIYFHGERDYFECHEVLEEHWKTTSKGEKNAYWVALIQIAVGLYHQRRGNLKGAQKMLQNAKRLVQKDPDSIQSLGLDTPVLETMLVERIQELEHHTNSYHDLNLPIKDPELLKLCQEKCVQLELEWCQVSPLSNEWLIHKHTLRDRQEVIKERAYQQDIRRQRK</sequence>